<dbReference type="SUPFAM" id="SSF47757">
    <property type="entry name" value="Chemotaxis receptor methyltransferase CheR, N-terminal domain"/>
    <property type="match status" value="1"/>
</dbReference>
<evidence type="ECO:0000256" key="5">
    <source>
        <dbReference type="PIRNR" id="PIRNR000410"/>
    </source>
</evidence>
<dbReference type="SMART" id="SM00138">
    <property type="entry name" value="MeTrc"/>
    <property type="match status" value="1"/>
</dbReference>
<dbReference type="PRINTS" id="PR00996">
    <property type="entry name" value="CHERMTFRASE"/>
</dbReference>
<dbReference type="InterPro" id="IPR000780">
    <property type="entry name" value="CheR_MeTrfase"/>
</dbReference>
<evidence type="ECO:0000256" key="4">
    <source>
        <dbReference type="ARBA" id="ARBA00022691"/>
    </source>
</evidence>
<dbReference type="PIRSF" id="PIRSF000410">
    <property type="entry name" value="CheR"/>
    <property type="match status" value="1"/>
</dbReference>
<comment type="caution">
    <text evidence="7">The sequence shown here is derived from an EMBL/GenBank/DDBJ whole genome shotgun (WGS) entry which is preliminary data.</text>
</comment>
<evidence type="ECO:0000259" key="6">
    <source>
        <dbReference type="PROSITE" id="PS50123"/>
    </source>
</evidence>
<evidence type="ECO:0000256" key="3">
    <source>
        <dbReference type="ARBA" id="ARBA00022679"/>
    </source>
</evidence>
<dbReference type="PANTHER" id="PTHR24422:SF21">
    <property type="entry name" value="CHEMOTAXIS PROTEIN METHYLTRANSFERASE 1"/>
    <property type="match status" value="1"/>
</dbReference>
<protein>
    <recommendedName>
        <fullName evidence="5">Chemotaxis protein methyltransferase</fullName>
        <ecNumber evidence="5">2.1.1.80</ecNumber>
    </recommendedName>
</protein>
<evidence type="ECO:0000313" key="7">
    <source>
        <dbReference type="EMBL" id="MFB9887656.1"/>
    </source>
</evidence>
<sequence length="283" mass="32048">MNQGTYQSPSISPQEFSAFKDYLEKACGILLGDNKQYLVKSRLGRIMAEHKFASLGELLQRIQGGAFSGLKQEVINAMTTNETLWFRDIHPYNILLNQVLPELDEKNRGQALRIWSAACSTGQEPYSISMIVEEYKQKKLGSLRGEVRITATDISTAVLEQAKSASYETLALGRGLSTDRLKRFFIEASNGSWEVKRELRQRVDFRSLNLKDSFVSLGRFDIVFCRNVLIYFAPELKQDILRRIHKTLNPGGYLFVGASEAVTGLNDIYEMVQCNPGIIYRAK</sequence>
<evidence type="ECO:0000313" key="8">
    <source>
        <dbReference type="Proteomes" id="UP001589628"/>
    </source>
</evidence>
<accession>A0ABV5ZHN2</accession>
<dbReference type="Pfam" id="PF01739">
    <property type="entry name" value="CheR"/>
    <property type="match status" value="1"/>
</dbReference>
<dbReference type="PANTHER" id="PTHR24422">
    <property type="entry name" value="CHEMOTAXIS PROTEIN METHYLTRANSFERASE"/>
    <property type="match status" value="1"/>
</dbReference>
<dbReference type="Pfam" id="PF03705">
    <property type="entry name" value="CheR_N"/>
    <property type="match status" value="1"/>
</dbReference>
<keyword evidence="3 5" id="KW-0808">Transferase</keyword>
<dbReference type="InterPro" id="IPR022642">
    <property type="entry name" value="CheR_C"/>
</dbReference>
<dbReference type="RefSeq" id="WP_035461148.1">
    <property type="nucleotide sequence ID" value="NZ_JBHLZN010000005.1"/>
</dbReference>
<dbReference type="GO" id="GO:0008168">
    <property type="term" value="F:methyltransferase activity"/>
    <property type="evidence" value="ECO:0007669"/>
    <property type="project" value="UniProtKB-KW"/>
</dbReference>
<organism evidence="7 8">
    <name type="scientific">Balneatrix alpica</name>
    <dbReference type="NCBI Taxonomy" id="75684"/>
    <lineage>
        <taxon>Bacteria</taxon>
        <taxon>Pseudomonadati</taxon>
        <taxon>Pseudomonadota</taxon>
        <taxon>Gammaproteobacteria</taxon>
        <taxon>Oceanospirillales</taxon>
        <taxon>Balneatrichaceae</taxon>
        <taxon>Balneatrix</taxon>
    </lineage>
</organism>
<comment type="function">
    <text evidence="5">Methylation of the membrane-bound methyl-accepting chemotaxis proteins (MCP) to form gamma-glutamyl methyl ester residues in MCP.</text>
</comment>
<keyword evidence="8" id="KW-1185">Reference proteome</keyword>
<evidence type="ECO:0000256" key="2">
    <source>
        <dbReference type="ARBA" id="ARBA00022603"/>
    </source>
</evidence>
<dbReference type="InterPro" id="IPR029063">
    <property type="entry name" value="SAM-dependent_MTases_sf"/>
</dbReference>
<dbReference type="SUPFAM" id="SSF53335">
    <property type="entry name" value="S-adenosyl-L-methionine-dependent methyltransferases"/>
    <property type="match status" value="1"/>
</dbReference>
<dbReference type="InterPro" id="IPR026024">
    <property type="entry name" value="Chemotaxis_MeTrfase_CheR"/>
</dbReference>
<dbReference type="Gene3D" id="1.10.155.10">
    <property type="entry name" value="Chemotaxis receptor methyltransferase CheR, N-terminal domain"/>
    <property type="match status" value="1"/>
</dbReference>
<proteinExistence type="predicted"/>
<dbReference type="Proteomes" id="UP001589628">
    <property type="component" value="Unassembled WGS sequence"/>
</dbReference>
<feature type="domain" description="CheR-type methyltransferase" evidence="6">
    <location>
        <begin position="4"/>
        <end position="283"/>
    </location>
</feature>
<dbReference type="GO" id="GO:0032259">
    <property type="term" value="P:methylation"/>
    <property type="evidence" value="ECO:0007669"/>
    <property type="project" value="UniProtKB-KW"/>
</dbReference>
<reference evidence="7 8" key="1">
    <citation type="submission" date="2024-09" db="EMBL/GenBank/DDBJ databases">
        <authorList>
            <person name="Sun Q."/>
            <person name="Mori K."/>
        </authorList>
    </citation>
    <scope>NUCLEOTIDE SEQUENCE [LARGE SCALE GENOMIC DNA]</scope>
    <source>
        <strain evidence="7 8">ATCC 51285</strain>
    </source>
</reference>
<dbReference type="Gene3D" id="3.40.50.150">
    <property type="entry name" value="Vaccinia Virus protein VP39"/>
    <property type="match status" value="1"/>
</dbReference>
<keyword evidence="4 5" id="KW-0949">S-adenosyl-L-methionine</keyword>
<dbReference type="PROSITE" id="PS50123">
    <property type="entry name" value="CHER"/>
    <property type="match status" value="1"/>
</dbReference>
<dbReference type="EMBL" id="JBHLZN010000005">
    <property type="protein sequence ID" value="MFB9887656.1"/>
    <property type="molecule type" value="Genomic_DNA"/>
</dbReference>
<gene>
    <name evidence="7" type="ORF">ACFFLH_14640</name>
</gene>
<dbReference type="InterPro" id="IPR050903">
    <property type="entry name" value="Bact_Chemotaxis_MeTrfase"/>
</dbReference>
<comment type="catalytic activity">
    <reaction evidence="1 5">
        <text>L-glutamyl-[protein] + S-adenosyl-L-methionine = [protein]-L-glutamate 5-O-methyl ester + S-adenosyl-L-homocysteine</text>
        <dbReference type="Rhea" id="RHEA:24452"/>
        <dbReference type="Rhea" id="RHEA-COMP:10208"/>
        <dbReference type="Rhea" id="RHEA-COMP:10311"/>
        <dbReference type="ChEBI" id="CHEBI:29973"/>
        <dbReference type="ChEBI" id="CHEBI:57856"/>
        <dbReference type="ChEBI" id="CHEBI:59789"/>
        <dbReference type="ChEBI" id="CHEBI:82795"/>
        <dbReference type="EC" id="2.1.1.80"/>
    </reaction>
</comment>
<name>A0ABV5ZHN2_9GAMM</name>
<dbReference type="EC" id="2.1.1.80" evidence="5"/>
<evidence type="ECO:0000256" key="1">
    <source>
        <dbReference type="ARBA" id="ARBA00001541"/>
    </source>
</evidence>
<dbReference type="InterPro" id="IPR022641">
    <property type="entry name" value="CheR_N"/>
</dbReference>
<dbReference type="InterPro" id="IPR036804">
    <property type="entry name" value="CheR_N_sf"/>
</dbReference>
<keyword evidence="2 5" id="KW-0489">Methyltransferase</keyword>
<dbReference type="CDD" id="cd02440">
    <property type="entry name" value="AdoMet_MTases"/>
    <property type="match status" value="1"/>
</dbReference>